<sequence>MGDSFSAGPGAGKEYDPNRKSGKCMRRDQAYGPTLQRDAGMIGPEGPGLGKPVFRFSSCTGHTTENLLDFTDPVNNQENQVHDDTTFVTLSIGGNNVLFADVLEICIYRGAIRDIEGKCSEKKIEAYTQMFGKDFHRRYNKVLDLLVTEKFA</sequence>
<dbReference type="PANTHER" id="PTHR37981">
    <property type="entry name" value="LIPASE 2"/>
    <property type="match status" value="1"/>
</dbReference>
<accession>A0A6A6DR52</accession>
<proteinExistence type="predicted"/>
<dbReference type="Gene3D" id="3.40.50.1110">
    <property type="entry name" value="SGNH hydrolase"/>
    <property type="match status" value="1"/>
</dbReference>
<dbReference type="Proteomes" id="UP000800200">
    <property type="component" value="Unassembled WGS sequence"/>
</dbReference>
<dbReference type="InterPro" id="IPR037460">
    <property type="entry name" value="SEST-like"/>
</dbReference>
<dbReference type="AlphaFoldDB" id="A0A6A6DR52"/>
<dbReference type="GO" id="GO:0006629">
    <property type="term" value="P:lipid metabolic process"/>
    <property type="evidence" value="ECO:0007669"/>
    <property type="project" value="TreeGrafter"/>
</dbReference>
<protein>
    <recommendedName>
        <fullName evidence="4">SGNH hydrolase-type esterase domain-containing protein</fullName>
    </recommendedName>
</protein>
<evidence type="ECO:0000313" key="3">
    <source>
        <dbReference type="Proteomes" id="UP000800200"/>
    </source>
</evidence>
<dbReference type="EMBL" id="ML994656">
    <property type="protein sequence ID" value="KAF2180778.1"/>
    <property type="molecule type" value="Genomic_DNA"/>
</dbReference>
<dbReference type="SUPFAM" id="SSF52266">
    <property type="entry name" value="SGNH hydrolase"/>
    <property type="match status" value="1"/>
</dbReference>
<dbReference type="OrthoDB" id="21678at2759"/>
<feature type="compositionally biased region" description="Basic and acidic residues" evidence="1">
    <location>
        <begin position="13"/>
        <end position="26"/>
    </location>
</feature>
<name>A0A6A6DR52_9PEZI</name>
<evidence type="ECO:0000313" key="2">
    <source>
        <dbReference type="EMBL" id="KAF2180778.1"/>
    </source>
</evidence>
<dbReference type="PANTHER" id="PTHR37981:SF1">
    <property type="entry name" value="SGNH HYDROLASE-TYPE ESTERASE DOMAIN-CONTAINING PROTEIN"/>
    <property type="match status" value="1"/>
</dbReference>
<reference evidence="2" key="1">
    <citation type="journal article" date="2020" name="Stud. Mycol.">
        <title>101 Dothideomycetes genomes: a test case for predicting lifestyles and emergence of pathogens.</title>
        <authorList>
            <person name="Haridas S."/>
            <person name="Albert R."/>
            <person name="Binder M."/>
            <person name="Bloem J."/>
            <person name="Labutti K."/>
            <person name="Salamov A."/>
            <person name="Andreopoulos B."/>
            <person name="Baker S."/>
            <person name="Barry K."/>
            <person name="Bills G."/>
            <person name="Bluhm B."/>
            <person name="Cannon C."/>
            <person name="Castanera R."/>
            <person name="Culley D."/>
            <person name="Daum C."/>
            <person name="Ezra D."/>
            <person name="Gonzalez J."/>
            <person name="Henrissat B."/>
            <person name="Kuo A."/>
            <person name="Liang C."/>
            <person name="Lipzen A."/>
            <person name="Lutzoni F."/>
            <person name="Magnuson J."/>
            <person name="Mondo S."/>
            <person name="Nolan M."/>
            <person name="Ohm R."/>
            <person name="Pangilinan J."/>
            <person name="Park H.-J."/>
            <person name="Ramirez L."/>
            <person name="Alfaro M."/>
            <person name="Sun H."/>
            <person name="Tritt A."/>
            <person name="Yoshinaga Y."/>
            <person name="Zwiers L.-H."/>
            <person name="Turgeon B."/>
            <person name="Goodwin S."/>
            <person name="Spatafora J."/>
            <person name="Crous P."/>
            <person name="Grigoriev I."/>
        </authorList>
    </citation>
    <scope>NUCLEOTIDE SEQUENCE</scope>
    <source>
        <strain evidence="2">CBS 207.26</strain>
    </source>
</reference>
<keyword evidence="3" id="KW-1185">Reference proteome</keyword>
<evidence type="ECO:0008006" key="4">
    <source>
        <dbReference type="Google" id="ProtNLM"/>
    </source>
</evidence>
<gene>
    <name evidence="2" type="ORF">K469DRAFT_692611</name>
</gene>
<organism evidence="2 3">
    <name type="scientific">Zopfia rhizophila CBS 207.26</name>
    <dbReference type="NCBI Taxonomy" id="1314779"/>
    <lineage>
        <taxon>Eukaryota</taxon>
        <taxon>Fungi</taxon>
        <taxon>Dikarya</taxon>
        <taxon>Ascomycota</taxon>
        <taxon>Pezizomycotina</taxon>
        <taxon>Dothideomycetes</taxon>
        <taxon>Dothideomycetes incertae sedis</taxon>
        <taxon>Zopfiaceae</taxon>
        <taxon>Zopfia</taxon>
    </lineage>
</organism>
<feature type="region of interest" description="Disordered" evidence="1">
    <location>
        <begin position="1"/>
        <end position="26"/>
    </location>
</feature>
<dbReference type="GO" id="GO:0016788">
    <property type="term" value="F:hydrolase activity, acting on ester bonds"/>
    <property type="evidence" value="ECO:0007669"/>
    <property type="project" value="InterPro"/>
</dbReference>
<evidence type="ECO:0000256" key="1">
    <source>
        <dbReference type="SAM" id="MobiDB-lite"/>
    </source>
</evidence>
<dbReference type="InterPro" id="IPR036514">
    <property type="entry name" value="SGNH_hydro_sf"/>
</dbReference>